<name>A0A026WWZ0_OOCBI</name>
<gene>
    <name evidence="1" type="ORF">X777_14616</name>
</gene>
<dbReference type="EMBL" id="KK107077">
    <property type="protein sequence ID" value="EZA60590.1"/>
    <property type="molecule type" value="Genomic_DNA"/>
</dbReference>
<accession>A0A026WWZ0</accession>
<dbReference type="AlphaFoldDB" id="A0A026WWZ0"/>
<dbReference type="Proteomes" id="UP000053097">
    <property type="component" value="Unassembled WGS sequence"/>
</dbReference>
<keyword evidence="2" id="KW-1185">Reference proteome</keyword>
<proteinExistence type="predicted"/>
<evidence type="ECO:0000313" key="1">
    <source>
        <dbReference type="EMBL" id="EZA60590.1"/>
    </source>
</evidence>
<sequence length="54" mass="5808">MEEGRVKHEEEGIAVRRQAKGTLCMRAKGKEGWGMERKGATGGLAAAVTSSFNE</sequence>
<evidence type="ECO:0000313" key="2">
    <source>
        <dbReference type="Proteomes" id="UP000053097"/>
    </source>
</evidence>
<protein>
    <submittedName>
        <fullName evidence="1">Uncharacterized protein</fullName>
    </submittedName>
</protein>
<reference evidence="1 2" key="1">
    <citation type="journal article" date="2014" name="Curr. Biol.">
        <title>The genome of the clonal raider ant Cerapachys biroi.</title>
        <authorList>
            <person name="Oxley P.R."/>
            <person name="Ji L."/>
            <person name="Fetter-Pruneda I."/>
            <person name="McKenzie S.K."/>
            <person name="Li C."/>
            <person name="Hu H."/>
            <person name="Zhang G."/>
            <person name="Kronauer D.J."/>
        </authorList>
    </citation>
    <scope>NUCLEOTIDE SEQUENCE [LARGE SCALE GENOMIC DNA]</scope>
</reference>
<organism evidence="1 2">
    <name type="scientific">Ooceraea biroi</name>
    <name type="common">Clonal raider ant</name>
    <name type="synonym">Cerapachys biroi</name>
    <dbReference type="NCBI Taxonomy" id="2015173"/>
    <lineage>
        <taxon>Eukaryota</taxon>
        <taxon>Metazoa</taxon>
        <taxon>Ecdysozoa</taxon>
        <taxon>Arthropoda</taxon>
        <taxon>Hexapoda</taxon>
        <taxon>Insecta</taxon>
        <taxon>Pterygota</taxon>
        <taxon>Neoptera</taxon>
        <taxon>Endopterygota</taxon>
        <taxon>Hymenoptera</taxon>
        <taxon>Apocrita</taxon>
        <taxon>Aculeata</taxon>
        <taxon>Formicoidea</taxon>
        <taxon>Formicidae</taxon>
        <taxon>Dorylinae</taxon>
        <taxon>Ooceraea</taxon>
    </lineage>
</organism>